<keyword evidence="8 12" id="KW-0406">Ion transport</keyword>
<dbReference type="GO" id="GO:0005886">
    <property type="term" value="C:plasma membrane"/>
    <property type="evidence" value="ECO:0007669"/>
    <property type="project" value="UniProtKB-SubCell"/>
</dbReference>
<dbReference type="InterPro" id="IPR002523">
    <property type="entry name" value="MgTranspt_CorA/ZnTranspt_ZntB"/>
</dbReference>
<sequence>MQFRNAVLEVGSRPGTLHIPKDSPPPKVVVVEYDAESVRIDPVDNMQDLRASLTNPKMCWVDVQGLGDEAKLRELAEVFGLSPLVLEDAVNIPQRAKAELHARFHLVIARAPRIESNGKLTLRQVCLIIGDNWLLTFQESYLGFFDPVRKRIDTGLGPIRSLGADYLAYALIDTLVDWYFPVVEQIVDRLDEFDLWLNDDPDQTFLTEIRVIRGQLLDLHRIGRPQRGMVSDLVRDRSEHIQDDVRVYLRDTEDHVVQILEAIESAKETADHLAEGYLAQVSFRSNEIMKVLTLMASLFIPLTFIAGIYGMNFENMPELRERNAYFVVLAIMTTVAVGMLLYFRHRGWIGRRQRRFRPRATMRSVATPRTEHETRP</sequence>
<dbReference type="PANTHER" id="PTHR46494">
    <property type="entry name" value="CORA FAMILY METAL ION TRANSPORTER (EUROFUNG)"/>
    <property type="match status" value="1"/>
</dbReference>
<dbReference type="Gene3D" id="1.20.58.340">
    <property type="entry name" value="Magnesium transport protein CorA, transmembrane region"/>
    <property type="match status" value="2"/>
</dbReference>
<reference evidence="13" key="2">
    <citation type="journal article" date="2021" name="Microbiome">
        <title>Successional dynamics and alternative stable states in a saline activated sludge microbial community over 9 years.</title>
        <authorList>
            <person name="Wang Y."/>
            <person name="Ye J."/>
            <person name="Ju F."/>
            <person name="Liu L."/>
            <person name="Boyd J.A."/>
            <person name="Deng Y."/>
            <person name="Parks D.H."/>
            <person name="Jiang X."/>
            <person name="Yin X."/>
            <person name="Woodcroft B.J."/>
            <person name="Tyson G.W."/>
            <person name="Hugenholtz P."/>
            <person name="Polz M.F."/>
            <person name="Zhang T."/>
        </authorList>
    </citation>
    <scope>NUCLEOTIDE SEQUENCE</scope>
    <source>
        <strain evidence="13">HKST-UBA02</strain>
    </source>
</reference>
<dbReference type="InterPro" id="IPR045861">
    <property type="entry name" value="CorA_cytoplasmic_dom"/>
</dbReference>
<comment type="function">
    <text evidence="11">Mediates influx of magnesium ions. Alternates between open and closed states. Activated by low cytoplasmic Mg(2+) levels. Inactive when cytoplasmic Mg(2+) levels are high.</text>
</comment>
<dbReference type="CDD" id="cd12828">
    <property type="entry name" value="TmCorA-like_1"/>
    <property type="match status" value="1"/>
</dbReference>
<feature type="transmembrane region" description="Helical" evidence="12">
    <location>
        <begin position="291"/>
        <end position="311"/>
    </location>
</feature>
<dbReference type="GO" id="GO:0015087">
    <property type="term" value="F:cobalt ion transmembrane transporter activity"/>
    <property type="evidence" value="ECO:0007669"/>
    <property type="project" value="UniProtKB-UniRule"/>
</dbReference>
<evidence type="ECO:0000256" key="12">
    <source>
        <dbReference type="RuleBase" id="RU362010"/>
    </source>
</evidence>
<organism evidence="13 14">
    <name type="scientific">Eiseniibacteriota bacterium</name>
    <dbReference type="NCBI Taxonomy" id="2212470"/>
    <lineage>
        <taxon>Bacteria</taxon>
        <taxon>Candidatus Eiseniibacteriota</taxon>
    </lineage>
</organism>
<evidence type="ECO:0000256" key="8">
    <source>
        <dbReference type="ARBA" id="ARBA00023065"/>
    </source>
</evidence>
<dbReference type="Pfam" id="PF01544">
    <property type="entry name" value="CorA"/>
    <property type="match status" value="1"/>
</dbReference>
<evidence type="ECO:0000256" key="10">
    <source>
        <dbReference type="ARBA" id="ARBA00034269"/>
    </source>
</evidence>
<keyword evidence="5 12" id="KW-0812">Transmembrane</keyword>
<evidence type="ECO:0000256" key="3">
    <source>
        <dbReference type="ARBA" id="ARBA00022448"/>
    </source>
</evidence>
<dbReference type="Proteomes" id="UP000739538">
    <property type="component" value="Unassembled WGS sequence"/>
</dbReference>
<gene>
    <name evidence="12 13" type="primary">corA</name>
    <name evidence="13" type="ORF">KDA27_15940</name>
</gene>
<keyword evidence="4 12" id="KW-1003">Cell membrane</keyword>
<comment type="similarity">
    <text evidence="2 12">Belongs to the CorA metal ion transporter (MIT) (TC 1.A.35) family.</text>
</comment>
<protein>
    <recommendedName>
        <fullName evidence="12">Magnesium transport protein CorA</fullName>
    </recommendedName>
</protein>
<dbReference type="GO" id="GO:0000287">
    <property type="term" value="F:magnesium ion binding"/>
    <property type="evidence" value="ECO:0007669"/>
    <property type="project" value="TreeGrafter"/>
</dbReference>
<dbReference type="InterPro" id="IPR004488">
    <property type="entry name" value="Mg/Co-transport_prot_CorA"/>
</dbReference>
<dbReference type="PANTHER" id="PTHR46494:SF1">
    <property type="entry name" value="CORA FAMILY METAL ION TRANSPORTER (EUROFUNG)"/>
    <property type="match status" value="1"/>
</dbReference>
<comment type="caution">
    <text evidence="13">The sequence shown here is derived from an EMBL/GenBank/DDBJ whole genome shotgun (WGS) entry which is preliminary data.</text>
</comment>
<feature type="transmembrane region" description="Helical" evidence="12">
    <location>
        <begin position="323"/>
        <end position="343"/>
    </location>
</feature>
<dbReference type="GO" id="GO:0015095">
    <property type="term" value="F:magnesium ion transmembrane transporter activity"/>
    <property type="evidence" value="ECO:0007669"/>
    <property type="project" value="UniProtKB-UniRule"/>
</dbReference>
<dbReference type="Gene3D" id="3.30.460.20">
    <property type="entry name" value="CorA soluble domain-like"/>
    <property type="match status" value="1"/>
</dbReference>
<evidence type="ECO:0000256" key="9">
    <source>
        <dbReference type="ARBA" id="ARBA00023136"/>
    </source>
</evidence>
<dbReference type="FunFam" id="1.20.58.340:FF:000004">
    <property type="entry name" value="Magnesium transport protein CorA"/>
    <property type="match status" value="1"/>
</dbReference>
<dbReference type="NCBIfam" id="TIGR00383">
    <property type="entry name" value="corA"/>
    <property type="match status" value="1"/>
</dbReference>
<dbReference type="SUPFAM" id="SSF143865">
    <property type="entry name" value="CorA soluble domain-like"/>
    <property type="match status" value="1"/>
</dbReference>
<evidence type="ECO:0000256" key="7">
    <source>
        <dbReference type="ARBA" id="ARBA00022989"/>
    </source>
</evidence>
<dbReference type="EMBL" id="JAGQHS010000092">
    <property type="protein sequence ID" value="MCA9757296.1"/>
    <property type="molecule type" value="Genomic_DNA"/>
</dbReference>
<accession>A0A956SEC6</accession>
<reference evidence="13" key="1">
    <citation type="submission" date="2020-04" db="EMBL/GenBank/DDBJ databases">
        <authorList>
            <person name="Zhang T."/>
        </authorList>
    </citation>
    <scope>NUCLEOTIDE SEQUENCE</scope>
    <source>
        <strain evidence="13">HKST-UBA02</strain>
    </source>
</reference>
<keyword evidence="7 12" id="KW-1133">Transmembrane helix</keyword>
<dbReference type="GO" id="GO:0050897">
    <property type="term" value="F:cobalt ion binding"/>
    <property type="evidence" value="ECO:0007669"/>
    <property type="project" value="TreeGrafter"/>
</dbReference>
<evidence type="ECO:0000313" key="13">
    <source>
        <dbReference type="EMBL" id="MCA9757296.1"/>
    </source>
</evidence>
<evidence type="ECO:0000256" key="2">
    <source>
        <dbReference type="ARBA" id="ARBA00009765"/>
    </source>
</evidence>
<dbReference type="InterPro" id="IPR045863">
    <property type="entry name" value="CorA_TM1_TM2"/>
</dbReference>
<name>A0A956SEC6_UNCEI</name>
<evidence type="ECO:0000256" key="1">
    <source>
        <dbReference type="ARBA" id="ARBA00004651"/>
    </source>
</evidence>
<evidence type="ECO:0000256" key="6">
    <source>
        <dbReference type="ARBA" id="ARBA00022842"/>
    </source>
</evidence>
<evidence type="ECO:0000313" key="14">
    <source>
        <dbReference type="Proteomes" id="UP000739538"/>
    </source>
</evidence>
<keyword evidence="6 12" id="KW-0460">Magnesium</keyword>
<comment type="subcellular location">
    <subcellularLocation>
        <location evidence="1">Cell membrane</location>
        <topology evidence="1">Multi-pass membrane protein</topology>
    </subcellularLocation>
    <subcellularLocation>
        <location evidence="12">Membrane</location>
        <topology evidence="12">Multi-pass membrane protein</topology>
    </subcellularLocation>
</comment>
<keyword evidence="9 12" id="KW-0472">Membrane</keyword>
<comment type="catalytic activity">
    <reaction evidence="10">
        <text>Mg(2+)(in) = Mg(2+)(out)</text>
        <dbReference type="Rhea" id="RHEA:29827"/>
        <dbReference type="ChEBI" id="CHEBI:18420"/>
    </reaction>
</comment>
<evidence type="ECO:0000256" key="4">
    <source>
        <dbReference type="ARBA" id="ARBA00022475"/>
    </source>
</evidence>
<dbReference type="AlphaFoldDB" id="A0A956SEC6"/>
<dbReference type="SUPFAM" id="SSF144083">
    <property type="entry name" value="Magnesium transport protein CorA, transmembrane region"/>
    <property type="match status" value="1"/>
</dbReference>
<proteinExistence type="inferred from homology"/>
<evidence type="ECO:0000256" key="11">
    <source>
        <dbReference type="ARBA" id="ARBA00045497"/>
    </source>
</evidence>
<keyword evidence="3 12" id="KW-0813">Transport</keyword>
<evidence type="ECO:0000256" key="5">
    <source>
        <dbReference type="ARBA" id="ARBA00022692"/>
    </source>
</evidence>